<dbReference type="GeneID" id="44080626"/>
<dbReference type="Proteomes" id="UP000465846">
    <property type="component" value="Chromosome"/>
</dbReference>
<dbReference type="AlphaFoldDB" id="A0A6C0UR20"/>
<reference evidence="3 4" key="1">
    <citation type="submission" date="2020-02" db="EMBL/GenBank/DDBJ databases">
        <title>Whole genome sequence of Halogeometricum borinquense strain wsp4.</title>
        <authorList>
            <person name="Verma D.K."/>
            <person name="Gopal K."/>
            <person name="Prasad E.S."/>
        </authorList>
    </citation>
    <scope>NUCLEOTIDE SEQUENCE [LARGE SCALE GENOMIC DNA]</scope>
    <source>
        <strain evidence="4">wsp4</strain>
    </source>
</reference>
<gene>
    <name evidence="3" type="ORF">G3I44_14455</name>
</gene>
<name>A0A6C0UR20_9EURY</name>
<evidence type="ECO:0000256" key="1">
    <source>
        <dbReference type="SAM" id="MobiDB-lite"/>
    </source>
</evidence>
<accession>A0A6C0UR20</accession>
<keyword evidence="2" id="KW-0472">Membrane</keyword>
<dbReference type="EMBL" id="CP048739">
    <property type="protein sequence ID" value="QIB75388.1"/>
    <property type="molecule type" value="Genomic_DNA"/>
</dbReference>
<feature type="transmembrane region" description="Helical" evidence="2">
    <location>
        <begin position="7"/>
        <end position="24"/>
    </location>
</feature>
<organism evidence="3 4">
    <name type="scientific">Halogeometricum borinquense</name>
    <dbReference type="NCBI Taxonomy" id="60847"/>
    <lineage>
        <taxon>Archaea</taxon>
        <taxon>Methanobacteriati</taxon>
        <taxon>Methanobacteriota</taxon>
        <taxon>Stenosarchaea group</taxon>
        <taxon>Halobacteria</taxon>
        <taxon>Halobacteriales</taxon>
        <taxon>Haloferacaceae</taxon>
        <taxon>Halogeometricum</taxon>
    </lineage>
</organism>
<feature type="region of interest" description="Disordered" evidence="1">
    <location>
        <begin position="96"/>
        <end position="125"/>
    </location>
</feature>
<evidence type="ECO:0000313" key="3">
    <source>
        <dbReference type="EMBL" id="QIB75388.1"/>
    </source>
</evidence>
<feature type="transmembrane region" description="Helical" evidence="2">
    <location>
        <begin position="36"/>
        <end position="53"/>
    </location>
</feature>
<keyword evidence="2" id="KW-1133">Transmembrane helix</keyword>
<dbReference type="RefSeq" id="WP_163487168.1">
    <property type="nucleotide sequence ID" value="NZ_CP048739.1"/>
</dbReference>
<evidence type="ECO:0000313" key="4">
    <source>
        <dbReference type="Proteomes" id="UP000465846"/>
    </source>
</evidence>
<protein>
    <submittedName>
        <fullName evidence="3">Uncharacterized protein</fullName>
    </submittedName>
</protein>
<evidence type="ECO:0000256" key="2">
    <source>
        <dbReference type="SAM" id="Phobius"/>
    </source>
</evidence>
<keyword evidence="2" id="KW-0812">Transmembrane</keyword>
<proteinExistence type="predicted"/>
<sequence>MVSLRELATFYACYAATIIVALPVPETDETGWLTKLFFLTFFAPIAFVGYYAITHQVFSYRPDPLAPIRGPDTSYEDDRMTDNTDRNVELDLDMSWADEHGSDPDPEDDTRHTCGTVNKTPDSDRLGNDTFQKWLRAAINNRDMTPAQFQDDVLDRPAAYPEGIVEQLEDIGPAGIELDRDGNIKFPFFHQKCMERALYEHQQ</sequence>